<evidence type="ECO:0000313" key="3">
    <source>
        <dbReference type="Proteomes" id="UP001233535"/>
    </source>
</evidence>
<dbReference type="PROSITE" id="PS51257">
    <property type="entry name" value="PROKAR_LIPOPROTEIN"/>
    <property type="match status" value="1"/>
</dbReference>
<comment type="caution">
    <text evidence="2">The sequence shown here is derived from an EMBL/GenBank/DDBJ whole genome shotgun (WGS) entry which is preliminary data.</text>
</comment>
<keyword evidence="3" id="KW-1185">Reference proteome</keyword>
<dbReference type="InterPro" id="IPR011659">
    <property type="entry name" value="WD40"/>
</dbReference>
<dbReference type="RefSeq" id="WP_309261818.1">
    <property type="nucleotide sequence ID" value="NZ_JARUHG010000001.1"/>
</dbReference>
<protein>
    <submittedName>
        <fullName evidence="2">Uncharacterized protein</fullName>
    </submittedName>
</protein>
<gene>
    <name evidence="2" type="ORF">P8609_06925</name>
</gene>
<dbReference type="SUPFAM" id="SSF82171">
    <property type="entry name" value="DPP6 N-terminal domain-like"/>
    <property type="match status" value="1"/>
</dbReference>
<evidence type="ECO:0000256" key="1">
    <source>
        <dbReference type="SAM" id="SignalP"/>
    </source>
</evidence>
<dbReference type="Gene3D" id="2.120.10.30">
    <property type="entry name" value="TolB, C-terminal domain"/>
    <property type="match status" value="1"/>
</dbReference>
<evidence type="ECO:0000313" key="2">
    <source>
        <dbReference type="EMBL" id="MDR0182703.1"/>
    </source>
</evidence>
<name>A0ABU1CBY8_9GAMM</name>
<dbReference type="EMBL" id="JARUHG010000001">
    <property type="protein sequence ID" value="MDR0182703.1"/>
    <property type="molecule type" value="Genomic_DNA"/>
</dbReference>
<accession>A0ABU1CBY8</accession>
<proteinExistence type="predicted"/>
<organism evidence="2 3">
    <name type="scientific">Lysobacter arvi</name>
    <dbReference type="NCBI Taxonomy" id="3038776"/>
    <lineage>
        <taxon>Bacteria</taxon>
        <taxon>Pseudomonadati</taxon>
        <taxon>Pseudomonadota</taxon>
        <taxon>Gammaproteobacteria</taxon>
        <taxon>Lysobacterales</taxon>
        <taxon>Lysobacteraceae</taxon>
        <taxon>Lysobacter</taxon>
    </lineage>
</organism>
<reference evidence="2 3" key="1">
    <citation type="submission" date="2023-04" db="EMBL/GenBank/DDBJ databases">
        <title>Lysobacter sp. strain UC isolated from soil sample.</title>
        <authorList>
            <person name="Choksket S."/>
            <person name="Harshvardhan F."/>
            <person name="Rana R."/>
            <person name="Patil P.B."/>
            <person name="Korpole S."/>
        </authorList>
    </citation>
    <scope>NUCLEOTIDE SEQUENCE [LARGE SCALE GENOMIC DNA]</scope>
    <source>
        <strain evidence="2 3">UC</strain>
    </source>
</reference>
<dbReference type="Proteomes" id="UP001233535">
    <property type="component" value="Unassembled WGS sequence"/>
</dbReference>
<sequence length="308" mass="34438">MSQRNAPSLRSALALALLACACLPVHAGHGDDRCPPVRKYAEGSISTDRWEWRLSFAPSRTRAYWSTTTGWWPGTRERATILTARWSPSGWGEPEVAPFSGIHSDMDPHVSPDGRTIVFSSERPSPTNSGGKMDLWKVERTRRGWSQPVHLGAAVNSTGDELYASTDRHGHLYFGSDRTGEWNIYRARRLPDGQYAQAEPLGDGVNSAERWEFNPEISPDGRTLVFTRLDFPGDPLPDLGYGFGDLHVSRLRGGAFSPAQNLGPCVNTEWDEFHPTVLWDRGLLFYARDIGRPSDFYVTPLRLPKLDD</sequence>
<dbReference type="Pfam" id="PF07676">
    <property type="entry name" value="PD40"/>
    <property type="match status" value="2"/>
</dbReference>
<feature type="chain" id="PRO_5046038919" evidence="1">
    <location>
        <begin position="28"/>
        <end position="308"/>
    </location>
</feature>
<feature type="signal peptide" evidence="1">
    <location>
        <begin position="1"/>
        <end position="27"/>
    </location>
</feature>
<keyword evidence="1" id="KW-0732">Signal</keyword>
<dbReference type="InterPro" id="IPR011042">
    <property type="entry name" value="6-blade_b-propeller_TolB-like"/>
</dbReference>